<evidence type="ECO:0000313" key="2">
    <source>
        <dbReference type="Proteomes" id="UP000827768"/>
    </source>
</evidence>
<reference evidence="1" key="1">
    <citation type="submission" date="2021-09" db="EMBL/GenBank/DDBJ databases">
        <authorList>
            <person name="Andersen S.H."/>
            <person name="Beall E.A."/>
            <person name="Cappelle B."/>
            <person name="Falteisek K.J."/>
            <person name="Fenske B.A."/>
            <person name="Gansluckner N.W."/>
            <person name="Gilbertson S.M."/>
            <person name="Krings K.J."/>
            <person name="Mobeck M."/>
            <person name="Odeku J.O."/>
            <person name="Poncelet M.E."/>
            <person name="Rohr J.R."/>
            <person name="Rolands L."/>
            <person name="Whipple C.D."/>
            <person name="Whipple E.M."/>
            <person name="Spring A.M."/>
            <person name="Klyczek K."/>
            <person name="Garlena R.A."/>
            <person name="Russell D.A."/>
            <person name="Pope W.H."/>
            <person name="Jacobs-Sera D."/>
            <person name="Hatfull G.F."/>
        </authorList>
    </citation>
    <scope>NUCLEOTIDE SEQUENCE</scope>
</reference>
<dbReference type="EMBL" id="OK040790">
    <property type="protein sequence ID" value="UDL16004.1"/>
    <property type="molecule type" value="Genomic_DNA"/>
</dbReference>
<sequence length="166" mass="19527">MHTPEQKSYLYMPLNDHEAGSLDELATRVYGQTYKGQQTGDMLPNDSWHVYEMDKENVADWVHGMKEKRHYLGLKRVPKGTGQFGGDYEAIYHEGHNAFEYWLSLRHDPVNPDNENNPQDGVDHFGQSFKYEFQVYREAPEIHYVLADLIDRGELPYGTYLLHCWW</sequence>
<dbReference type="GeneID" id="80019895"/>
<accession>A0AAE8YBP0</accession>
<dbReference type="KEGG" id="vg:80019895"/>
<name>A0AAE8YBP0_9CAUD</name>
<evidence type="ECO:0000313" key="1">
    <source>
        <dbReference type="EMBL" id="UDL16004.1"/>
    </source>
</evidence>
<protein>
    <submittedName>
        <fullName evidence="1">Uncharacterized protein</fullName>
    </submittedName>
</protein>
<organism evidence="1 2">
    <name type="scientific">Microbacterium phage Pumpernickel</name>
    <dbReference type="NCBI Taxonomy" id="2885983"/>
    <lineage>
        <taxon>Viruses</taxon>
        <taxon>Duplodnaviria</taxon>
        <taxon>Heunggongvirae</taxon>
        <taxon>Uroviricota</taxon>
        <taxon>Caudoviricetes</taxon>
        <taxon>Pumpernickelvirus</taxon>
        <taxon>Pumpernickelvirus pumpernickel</taxon>
    </lineage>
</organism>
<gene>
    <name evidence="1" type="primary">254</name>
    <name evidence="1" type="ORF">SEA_PUMPERNICKEL_254</name>
</gene>
<dbReference type="Proteomes" id="UP000827768">
    <property type="component" value="Segment"/>
</dbReference>
<proteinExistence type="predicted"/>
<dbReference type="RefSeq" id="YP_010755244.1">
    <property type="nucleotide sequence ID" value="NC_073468.1"/>
</dbReference>
<keyword evidence="2" id="KW-1185">Reference proteome</keyword>